<keyword evidence="2" id="KW-1185">Reference proteome</keyword>
<evidence type="ECO:0000313" key="1">
    <source>
        <dbReference type="EMBL" id="MBD1380113.1"/>
    </source>
</evidence>
<proteinExistence type="predicted"/>
<comment type="caution">
    <text evidence="1">The sequence shown here is derived from an EMBL/GenBank/DDBJ whole genome shotgun (WGS) entry which is preliminary data.</text>
</comment>
<name>A0A926NGJ4_9BACI</name>
<evidence type="ECO:0000313" key="2">
    <source>
        <dbReference type="Proteomes" id="UP000626844"/>
    </source>
</evidence>
<protein>
    <submittedName>
        <fullName evidence="1">Uncharacterized protein</fullName>
    </submittedName>
</protein>
<sequence>MKKEKQVNRNTYYFDHEGEKETFQQISNAYESGVVDEQNERYIPEEYNR</sequence>
<gene>
    <name evidence="1" type="ORF">IC621_07720</name>
</gene>
<reference evidence="1" key="1">
    <citation type="submission" date="2020-09" db="EMBL/GenBank/DDBJ databases">
        <title>A novel bacterium of genus Bacillus, isolated from South China Sea.</title>
        <authorList>
            <person name="Huang H."/>
            <person name="Mo K."/>
            <person name="Hu Y."/>
        </authorList>
    </citation>
    <scope>NUCLEOTIDE SEQUENCE</scope>
    <source>
        <strain evidence="1">IB182487</strain>
    </source>
</reference>
<dbReference type="Proteomes" id="UP000626844">
    <property type="component" value="Unassembled WGS sequence"/>
</dbReference>
<organism evidence="1 2">
    <name type="scientific">Metabacillus arenae</name>
    <dbReference type="NCBI Taxonomy" id="2771434"/>
    <lineage>
        <taxon>Bacteria</taxon>
        <taxon>Bacillati</taxon>
        <taxon>Bacillota</taxon>
        <taxon>Bacilli</taxon>
        <taxon>Bacillales</taxon>
        <taxon>Bacillaceae</taxon>
        <taxon>Metabacillus</taxon>
    </lineage>
</organism>
<accession>A0A926NGJ4</accession>
<dbReference type="EMBL" id="JACXAI010000007">
    <property type="protein sequence ID" value="MBD1380113.1"/>
    <property type="molecule type" value="Genomic_DNA"/>
</dbReference>
<dbReference type="RefSeq" id="WP_191157403.1">
    <property type="nucleotide sequence ID" value="NZ_JACXAI010000007.1"/>
</dbReference>
<dbReference type="AlphaFoldDB" id="A0A926NGJ4"/>